<evidence type="ECO:0000313" key="2">
    <source>
        <dbReference type="Proteomes" id="UP000824998"/>
    </source>
</evidence>
<dbReference type="EMBL" id="MU251367">
    <property type="protein sequence ID" value="KAG9238682.1"/>
    <property type="molecule type" value="Genomic_DNA"/>
</dbReference>
<protein>
    <submittedName>
        <fullName evidence="1">Uncharacterized protein</fullName>
    </submittedName>
</protein>
<dbReference type="OrthoDB" id="406733at2759"/>
<proteinExistence type="predicted"/>
<name>A0A9P7YSM8_9HELO</name>
<accession>A0A9P7YSM8</accession>
<sequence>MSMATATILIPLSKATKSSDLLGSSILIAPLVFFISPNEPRFLKTIRPNYTRT</sequence>
<dbReference type="AlphaFoldDB" id="A0A9P7YSM8"/>
<organism evidence="1 2">
    <name type="scientific">Amylocarpus encephaloides</name>
    <dbReference type="NCBI Taxonomy" id="45428"/>
    <lineage>
        <taxon>Eukaryota</taxon>
        <taxon>Fungi</taxon>
        <taxon>Dikarya</taxon>
        <taxon>Ascomycota</taxon>
        <taxon>Pezizomycotina</taxon>
        <taxon>Leotiomycetes</taxon>
        <taxon>Helotiales</taxon>
        <taxon>Helotiales incertae sedis</taxon>
        <taxon>Amylocarpus</taxon>
    </lineage>
</organism>
<keyword evidence="2" id="KW-1185">Reference proteome</keyword>
<evidence type="ECO:0000313" key="1">
    <source>
        <dbReference type="EMBL" id="KAG9238682.1"/>
    </source>
</evidence>
<dbReference type="Proteomes" id="UP000824998">
    <property type="component" value="Unassembled WGS sequence"/>
</dbReference>
<comment type="caution">
    <text evidence="1">The sequence shown here is derived from an EMBL/GenBank/DDBJ whole genome shotgun (WGS) entry which is preliminary data.</text>
</comment>
<gene>
    <name evidence="1" type="ORF">BJ875DRAFT_480182</name>
</gene>
<reference evidence="1" key="1">
    <citation type="journal article" date="2021" name="IMA Fungus">
        <title>Genomic characterization of three marine fungi, including Emericellopsis atlantica sp. nov. with signatures of a generalist lifestyle and marine biomass degradation.</title>
        <authorList>
            <person name="Hagestad O.C."/>
            <person name="Hou L."/>
            <person name="Andersen J.H."/>
            <person name="Hansen E.H."/>
            <person name="Altermark B."/>
            <person name="Li C."/>
            <person name="Kuhnert E."/>
            <person name="Cox R.J."/>
            <person name="Crous P.W."/>
            <person name="Spatafora J.W."/>
            <person name="Lail K."/>
            <person name="Amirebrahimi M."/>
            <person name="Lipzen A."/>
            <person name="Pangilinan J."/>
            <person name="Andreopoulos W."/>
            <person name="Hayes R.D."/>
            <person name="Ng V."/>
            <person name="Grigoriev I.V."/>
            <person name="Jackson S.A."/>
            <person name="Sutton T.D.S."/>
            <person name="Dobson A.D.W."/>
            <person name="Rama T."/>
        </authorList>
    </citation>
    <scope>NUCLEOTIDE SEQUENCE</scope>
    <source>
        <strain evidence="1">TRa018bII</strain>
    </source>
</reference>